<proteinExistence type="predicted"/>
<keyword evidence="2" id="KW-1185">Reference proteome</keyword>
<dbReference type="RefSeq" id="WP_369917936.1">
    <property type="nucleotide sequence ID" value="NZ_JBCLSQ010000007.1"/>
</dbReference>
<sequence>MNRKNKLIFNILIILFSIVVLSSCAKPKNLLGPNESLKIPRSEWRSPDAWLSVREEYHRNFSYTVVRVDSGKILKKHEIPIDEFQKGINPYVDYEDSVSTLILQIYDDDYLVIKNISDETRKIRYGFYP</sequence>
<evidence type="ECO:0000313" key="1">
    <source>
        <dbReference type="EMBL" id="MEY8537598.1"/>
    </source>
</evidence>
<gene>
    <name evidence="1" type="ORF">AALM99_03920</name>
</gene>
<reference evidence="1 2" key="1">
    <citation type="submission" date="2024-03" db="EMBL/GenBank/DDBJ databases">
        <title>Mouse gut bacterial collection (mGBC) of GemPharmatech.</title>
        <authorList>
            <person name="He Y."/>
            <person name="Dong L."/>
            <person name="Wu D."/>
            <person name="Gao X."/>
            <person name="Lin Z."/>
        </authorList>
    </citation>
    <scope>NUCLEOTIDE SEQUENCE [LARGE SCALE GENOMIC DNA]</scope>
    <source>
        <strain evidence="1 2">20-218</strain>
    </source>
</reference>
<protein>
    <submittedName>
        <fullName evidence="1">Uncharacterized protein</fullName>
    </submittedName>
</protein>
<evidence type="ECO:0000313" key="2">
    <source>
        <dbReference type="Proteomes" id="UP001565242"/>
    </source>
</evidence>
<dbReference type="Proteomes" id="UP001565242">
    <property type="component" value="Unassembled WGS sequence"/>
</dbReference>
<dbReference type="EMBL" id="JBCLSQ010000007">
    <property type="protein sequence ID" value="MEY8537598.1"/>
    <property type="molecule type" value="Genomic_DNA"/>
</dbReference>
<dbReference type="PROSITE" id="PS51257">
    <property type="entry name" value="PROKAR_LIPOPROTEIN"/>
    <property type="match status" value="1"/>
</dbReference>
<accession>A0ABV4D9G3</accession>
<name>A0ABV4D9G3_9LACT</name>
<comment type="caution">
    <text evidence="1">The sequence shown here is derived from an EMBL/GenBank/DDBJ whole genome shotgun (WGS) entry which is preliminary data.</text>
</comment>
<organism evidence="1 2">
    <name type="scientific">Lactococcus muris</name>
    <dbReference type="NCBI Taxonomy" id="2941330"/>
    <lineage>
        <taxon>Bacteria</taxon>
        <taxon>Bacillati</taxon>
        <taxon>Bacillota</taxon>
        <taxon>Bacilli</taxon>
        <taxon>Lactobacillales</taxon>
        <taxon>Streptococcaceae</taxon>
        <taxon>Lactococcus</taxon>
    </lineage>
</organism>